<feature type="domain" description="Ammonium transporter AmtB-like" evidence="10">
    <location>
        <begin position="38"/>
        <end position="428"/>
    </location>
</feature>
<feature type="transmembrane region" description="Helical" evidence="9">
    <location>
        <begin position="154"/>
        <end position="175"/>
    </location>
</feature>
<dbReference type="PANTHER" id="PTHR43029">
    <property type="entry name" value="AMMONIUM TRANSPORTER MEP2"/>
    <property type="match status" value="1"/>
</dbReference>
<comment type="similarity">
    <text evidence="2">Belongs to the ammonia transporter channel (TC 1.A.11.2) family.</text>
</comment>
<feature type="transmembrane region" description="Helical" evidence="9">
    <location>
        <begin position="308"/>
        <end position="327"/>
    </location>
</feature>
<feature type="transmembrane region" description="Helical" evidence="9">
    <location>
        <begin position="376"/>
        <end position="398"/>
    </location>
</feature>
<dbReference type="NCBIfam" id="TIGR00836">
    <property type="entry name" value="amt"/>
    <property type="match status" value="1"/>
</dbReference>
<feature type="transmembrane region" description="Helical" evidence="9">
    <location>
        <begin position="187"/>
        <end position="209"/>
    </location>
</feature>
<evidence type="ECO:0000259" key="10">
    <source>
        <dbReference type="Pfam" id="PF00909"/>
    </source>
</evidence>
<dbReference type="FunFam" id="1.10.3430.10:FF:000007">
    <property type="entry name" value="Ammonium transporter"/>
    <property type="match status" value="1"/>
</dbReference>
<dbReference type="InterPro" id="IPR018047">
    <property type="entry name" value="Ammonium_transpt_CS"/>
</dbReference>
<proteinExistence type="inferred from homology"/>
<dbReference type="GO" id="GO:0005886">
    <property type="term" value="C:plasma membrane"/>
    <property type="evidence" value="ECO:0007669"/>
    <property type="project" value="UniProtKB-SubCell"/>
</dbReference>
<evidence type="ECO:0000256" key="8">
    <source>
        <dbReference type="ARBA" id="ARBA00023177"/>
    </source>
</evidence>
<evidence type="ECO:0000256" key="9">
    <source>
        <dbReference type="SAM" id="Phobius"/>
    </source>
</evidence>
<gene>
    <name evidence="11" type="ORF">MNBD_NITROSPINAE04-1457</name>
</gene>
<feature type="transmembrane region" description="Helical" evidence="9">
    <location>
        <begin position="284"/>
        <end position="302"/>
    </location>
</feature>
<dbReference type="InterPro" id="IPR024041">
    <property type="entry name" value="NH4_transpt_AmtB-like_dom"/>
</dbReference>
<evidence type="ECO:0000256" key="5">
    <source>
        <dbReference type="ARBA" id="ARBA00022692"/>
    </source>
</evidence>
<dbReference type="InterPro" id="IPR029020">
    <property type="entry name" value="Ammonium/urea_transptr"/>
</dbReference>
<evidence type="ECO:0000256" key="1">
    <source>
        <dbReference type="ARBA" id="ARBA00004651"/>
    </source>
</evidence>
<feature type="transmembrane region" description="Helical" evidence="9">
    <location>
        <begin position="125"/>
        <end position="147"/>
    </location>
</feature>
<evidence type="ECO:0000256" key="4">
    <source>
        <dbReference type="ARBA" id="ARBA00022475"/>
    </source>
</evidence>
<dbReference type="EMBL" id="UOGA01000214">
    <property type="protein sequence ID" value="VAX22000.1"/>
    <property type="molecule type" value="Genomic_DNA"/>
</dbReference>
<dbReference type="PROSITE" id="PS01219">
    <property type="entry name" value="AMMONIUM_TRANSP"/>
    <property type="match status" value="1"/>
</dbReference>
<sequence length="430" mass="44935">MRNLIKFTFFAALAGLFFDIAPAFAEEEAPKIVGADTAWMLVASALVMLMVPGLALFYGGMDRGKNMLSTLLLSFITLGVITIQWVLFGYSLAFGNDIGGVIGDLSFFALNGVGLEPNGTIPHQLFMVFQMMFAILTPALISGAIVGRMKFTTFIVFILLWSTLVYDPLCHWVWGGGWMSGLGALDFAGGLVVHISSGVSALAACILLGKRRGYPTEPMPPHNLPLTLLGAGMLWFGWFGFNAGSELAADGVAASAFVVTQIAAGSAVLGWLLTEWTLKGKPTLLGAASGGVAGLVAITPASGFVGPISAIAIGLIAGGGCYMAVVAKNKFGYDDSLDVFAVHGIGGTIGALCTGLFATAAIGGTDGLFFGNPGQFTTQLISVVAAWIYSFGVTFIILKVLDAVMGLRVSEEDEVQGLDLSLHGERAYTL</sequence>
<name>A0A3B1CH72_9ZZZZ</name>
<feature type="transmembrane region" description="Helical" evidence="9">
    <location>
        <begin position="339"/>
        <end position="364"/>
    </location>
</feature>
<keyword evidence="8" id="KW-0924">Ammonia transport</keyword>
<feature type="transmembrane region" description="Helical" evidence="9">
    <location>
        <begin position="71"/>
        <end position="93"/>
    </location>
</feature>
<keyword evidence="5 9" id="KW-0812">Transmembrane</keyword>
<organism evidence="11">
    <name type="scientific">hydrothermal vent metagenome</name>
    <dbReference type="NCBI Taxonomy" id="652676"/>
    <lineage>
        <taxon>unclassified sequences</taxon>
        <taxon>metagenomes</taxon>
        <taxon>ecological metagenomes</taxon>
    </lineage>
</organism>
<dbReference type="Pfam" id="PF00909">
    <property type="entry name" value="Ammonium_transp"/>
    <property type="match status" value="1"/>
</dbReference>
<accession>A0A3B1CH72</accession>
<keyword evidence="6 9" id="KW-1133">Transmembrane helix</keyword>
<reference evidence="11" key="1">
    <citation type="submission" date="2018-06" db="EMBL/GenBank/DDBJ databases">
        <authorList>
            <person name="Zhirakovskaya E."/>
        </authorList>
    </citation>
    <scope>NUCLEOTIDE SEQUENCE</scope>
</reference>
<keyword evidence="4" id="KW-1003">Cell membrane</keyword>
<evidence type="ECO:0000256" key="6">
    <source>
        <dbReference type="ARBA" id="ARBA00022989"/>
    </source>
</evidence>
<evidence type="ECO:0000256" key="7">
    <source>
        <dbReference type="ARBA" id="ARBA00023136"/>
    </source>
</evidence>
<keyword evidence="3" id="KW-0813">Transport</keyword>
<dbReference type="GO" id="GO:0008519">
    <property type="term" value="F:ammonium channel activity"/>
    <property type="evidence" value="ECO:0007669"/>
    <property type="project" value="InterPro"/>
</dbReference>
<keyword evidence="7 9" id="KW-0472">Membrane</keyword>
<dbReference type="SUPFAM" id="SSF111352">
    <property type="entry name" value="Ammonium transporter"/>
    <property type="match status" value="1"/>
</dbReference>
<dbReference type="InterPro" id="IPR001905">
    <property type="entry name" value="Ammonium_transpt"/>
</dbReference>
<protein>
    <submittedName>
        <fullName evidence="11">Ammonium transporter</fullName>
    </submittedName>
</protein>
<comment type="subcellular location">
    <subcellularLocation>
        <location evidence="1">Cell membrane</location>
        <topology evidence="1">Multi-pass membrane protein</topology>
    </subcellularLocation>
</comment>
<dbReference type="PANTHER" id="PTHR43029:SF10">
    <property type="entry name" value="AMMONIUM TRANSPORTER MEP2"/>
    <property type="match status" value="1"/>
</dbReference>
<evidence type="ECO:0000256" key="3">
    <source>
        <dbReference type="ARBA" id="ARBA00022448"/>
    </source>
</evidence>
<evidence type="ECO:0000313" key="11">
    <source>
        <dbReference type="EMBL" id="VAX22000.1"/>
    </source>
</evidence>
<feature type="transmembrane region" description="Helical" evidence="9">
    <location>
        <begin position="41"/>
        <end position="59"/>
    </location>
</feature>
<dbReference type="AlphaFoldDB" id="A0A3B1CH72"/>
<feature type="transmembrane region" description="Helical" evidence="9">
    <location>
        <begin position="253"/>
        <end position="272"/>
    </location>
</feature>
<feature type="transmembrane region" description="Helical" evidence="9">
    <location>
        <begin position="221"/>
        <end position="241"/>
    </location>
</feature>
<evidence type="ECO:0000256" key="2">
    <source>
        <dbReference type="ARBA" id="ARBA00005887"/>
    </source>
</evidence>
<dbReference type="Gene3D" id="1.10.3430.10">
    <property type="entry name" value="Ammonium transporter AmtB like domains"/>
    <property type="match status" value="1"/>
</dbReference>